<reference evidence="3" key="2">
    <citation type="submission" date="2016-10" db="EMBL/GenBank/DDBJ databases">
        <authorList>
            <person name="de Groot N.N."/>
        </authorList>
    </citation>
    <scope>NUCLEOTIDE SEQUENCE [LARGE SCALE GENOMIC DNA]</scope>
    <source>
        <strain evidence="3">IBRC-M 10043</strain>
    </source>
</reference>
<feature type="non-terminal residue" evidence="3">
    <location>
        <position position="1"/>
    </location>
</feature>
<proteinExistence type="predicted"/>
<evidence type="ECO:0000313" key="3">
    <source>
        <dbReference type="EMBL" id="SEO95810.1"/>
    </source>
</evidence>
<dbReference type="GO" id="GO:0004803">
    <property type="term" value="F:transposase activity"/>
    <property type="evidence" value="ECO:0007669"/>
    <property type="project" value="InterPro"/>
</dbReference>
<feature type="domain" description="Transposase IS4-like" evidence="1">
    <location>
        <begin position="6"/>
        <end position="97"/>
    </location>
</feature>
<dbReference type="RefSeq" id="WP_139203584.1">
    <property type="nucleotide sequence ID" value="NZ_FOCX01000024.1"/>
</dbReference>
<evidence type="ECO:0000313" key="2">
    <source>
        <dbReference type="EMBL" id="SEO94145.1"/>
    </source>
</evidence>
<dbReference type="GO" id="GO:0003677">
    <property type="term" value="F:DNA binding"/>
    <property type="evidence" value="ECO:0007669"/>
    <property type="project" value="InterPro"/>
</dbReference>
<name>A0A1H8TXR7_9EURY</name>
<dbReference type="EMBL" id="FOCX01000024">
    <property type="protein sequence ID" value="SEO94145.1"/>
    <property type="molecule type" value="Genomic_DNA"/>
</dbReference>
<protein>
    <submittedName>
        <fullName evidence="3">Transposase DDE domain-containing protein</fullName>
    </submittedName>
</protein>
<evidence type="ECO:0000259" key="1">
    <source>
        <dbReference type="Pfam" id="PF01609"/>
    </source>
</evidence>
<dbReference type="Proteomes" id="UP000198775">
    <property type="component" value="Unassembled WGS sequence"/>
</dbReference>
<gene>
    <name evidence="2" type="ORF">SAMN05216388_10241</name>
    <name evidence="3" type="ORF">SAMN05216388_102457</name>
</gene>
<accession>A0A1H8TXR7</accession>
<organism evidence="3 4">
    <name type="scientific">Halorientalis persicus</name>
    <dbReference type="NCBI Taxonomy" id="1367881"/>
    <lineage>
        <taxon>Archaea</taxon>
        <taxon>Methanobacteriati</taxon>
        <taxon>Methanobacteriota</taxon>
        <taxon>Stenosarchaea group</taxon>
        <taxon>Halobacteria</taxon>
        <taxon>Halobacteriales</taxon>
        <taxon>Haloarculaceae</taxon>
        <taxon>Halorientalis</taxon>
    </lineage>
</organism>
<sequence length="103" mass="12270">RRYAGELQTLAADRGYDSQPLRETLRDMGIRPLVKHRIFAPYDHAHNARIEDDLYNQRSMTETVNSSVKRSYGSAVRAREWYREFREVVLMCLVYNIKQYVTR</sequence>
<dbReference type="OrthoDB" id="110773at2157"/>
<dbReference type="GO" id="GO:0006313">
    <property type="term" value="P:DNA transposition"/>
    <property type="evidence" value="ECO:0007669"/>
    <property type="project" value="InterPro"/>
</dbReference>
<dbReference type="EMBL" id="FOCX01000024">
    <property type="protein sequence ID" value="SEO95810.1"/>
    <property type="molecule type" value="Genomic_DNA"/>
</dbReference>
<dbReference type="InterPro" id="IPR002559">
    <property type="entry name" value="Transposase_11"/>
</dbReference>
<reference evidence="4" key="1">
    <citation type="submission" date="2016-10" db="EMBL/GenBank/DDBJ databases">
        <authorList>
            <person name="Varghese N."/>
            <person name="Submissions S."/>
        </authorList>
    </citation>
    <scope>NUCLEOTIDE SEQUENCE [LARGE SCALE GENOMIC DNA]</scope>
    <source>
        <strain evidence="4">IBRC-M 10043</strain>
    </source>
</reference>
<keyword evidence="4" id="KW-1185">Reference proteome</keyword>
<dbReference type="Pfam" id="PF01609">
    <property type="entry name" value="DDE_Tnp_1"/>
    <property type="match status" value="1"/>
</dbReference>
<dbReference type="AlphaFoldDB" id="A0A1H8TXR7"/>
<evidence type="ECO:0000313" key="4">
    <source>
        <dbReference type="Proteomes" id="UP000198775"/>
    </source>
</evidence>